<dbReference type="EnsemblPlants" id="PGSC0003DMT400024906">
    <property type="protein sequence ID" value="PGSC0003DMT400024906"/>
    <property type="gene ID" value="PGSC0003DMG400009626"/>
</dbReference>
<organism evidence="1 2">
    <name type="scientific">Solanum tuberosum</name>
    <name type="common">Potato</name>
    <dbReference type="NCBI Taxonomy" id="4113"/>
    <lineage>
        <taxon>Eukaryota</taxon>
        <taxon>Viridiplantae</taxon>
        <taxon>Streptophyta</taxon>
        <taxon>Embryophyta</taxon>
        <taxon>Tracheophyta</taxon>
        <taxon>Spermatophyta</taxon>
        <taxon>Magnoliopsida</taxon>
        <taxon>eudicotyledons</taxon>
        <taxon>Gunneridae</taxon>
        <taxon>Pentapetalae</taxon>
        <taxon>asterids</taxon>
        <taxon>lamiids</taxon>
        <taxon>Solanales</taxon>
        <taxon>Solanaceae</taxon>
        <taxon>Solanoideae</taxon>
        <taxon>Solaneae</taxon>
        <taxon>Solanum</taxon>
    </lineage>
</organism>
<dbReference type="AlphaFoldDB" id="M1AKS4"/>
<dbReference type="Proteomes" id="UP000011115">
    <property type="component" value="Unassembled WGS sequence"/>
</dbReference>
<reference evidence="2" key="1">
    <citation type="journal article" date="2011" name="Nature">
        <title>Genome sequence and analysis of the tuber crop potato.</title>
        <authorList>
            <consortium name="The Potato Genome Sequencing Consortium"/>
        </authorList>
    </citation>
    <scope>NUCLEOTIDE SEQUENCE [LARGE SCALE GENOMIC DNA]</scope>
    <source>
        <strain evidence="2">cv. DM1-3 516 R44</strain>
    </source>
</reference>
<accession>M1AKS4</accession>
<sequence length="82" mass="9459">MFDSSLVLEVKEKQYNDPILLQLKNKVCNQRVMAFEQGGDGILRYENVLCVPMLKGFERGLCQKRTTPCILFIRASQRCTMT</sequence>
<dbReference type="Gramene" id="PGSC0003DMT400024906">
    <property type="protein sequence ID" value="PGSC0003DMT400024906"/>
    <property type="gene ID" value="PGSC0003DMG400009626"/>
</dbReference>
<dbReference type="InParanoid" id="M1AKS4"/>
<evidence type="ECO:0000313" key="1">
    <source>
        <dbReference type="EnsemblPlants" id="PGSC0003DMT400024906"/>
    </source>
</evidence>
<dbReference type="PaxDb" id="4113-PGSC0003DMT400024906"/>
<dbReference type="HOGENOM" id="CLU_2562859_0_0_1"/>
<protein>
    <submittedName>
        <fullName evidence="1">Gag-pol polyprotein</fullName>
    </submittedName>
</protein>
<reference evidence="1" key="2">
    <citation type="submission" date="2015-06" db="UniProtKB">
        <authorList>
            <consortium name="EnsemblPlants"/>
        </authorList>
    </citation>
    <scope>IDENTIFICATION</scope>
    <source>
        <strain evidence="1">DM1-3 516 R44</strain>
    </source>
</reference>
<keyword evidence="2" id="KW-1185">Reference proteome</keyword>
<evidence type="ECO:0000313" key="2">
    <source>
        <dbReference type="Proteomes" id="UP000011115"/>
    </source>
</evidence>
<proteinExistence type="predicted"/>
<name>M1AKS4_SOLTU</name>